<comment type="similarity">
    <text evidence="12">Belongs to the protein kinase superfamily.</text>
</comment>
<dbReference type="PROSITE" id="PS00108">
    <property type="entry name" value="PROTEIN_KINASE_ST"/>
    <property type="match status" value="1"/>
</dbReference>
<dbReference type="Gene3D" id="3.30.200.20">
    <property type="entry name" value="Phosphorylase Kinase, domain 1"/>
    <property type="match status" value="1"/>
</dbReference>
<dbReference type="InterPro" id="IPR008271">
    <property type="entry name" value="Ser/Thr_kinase_AS"/>
</dbReference>
<evidence type="ECO:0000256" key="4">
    <source>
        <dbReference type="ARBA" id="ARBA00022679"/>
    </source>
</evidence>
<protein>
    <recommendedName>
        <fullName evidence="2">non-specific serine/threonine protein kinase</fullName>
        <ecNumber evidence="2">2.7.11.1</ecNumber>
    </recommendedName>
</protein>
<dbReference type="Gene3D" id="1.10.510.10">
    <property type="entry name" value="Transferase(Phosphotransferase) domain 1"/>
    <property type="match status" value="1"/>
</dbReference>
<keyword evidence="8" id="KW-0472">Membrane</keyword>
<dbReference type="PRINTS" id="PR00109">
    <property type="entry name" value="TYRKINASE"/>
</dbReference>
<comment type="caution">
    <text evidence="14">The sequence shown here is derived from an EMBL/GenBank/DDBJ whole genome shotgun (WGS) entry which is preliminary data.</text>
</comment>
<evidence type="ECO:0000256" key="10">
    <source>
        <dbReference type="ARBA" id="ARBA00048679"/>
    </source>
</evidence>
<dbReference type="AlphaFoldDB" id="A0A836CAX7"/>
<dbReference type="FunFam" id="1.10.510.10:FF:000476">
    <property type="entry name" value="PAS domain-containing protein tyrosine kinase family protein"/>
    <property type="match status" value="1"/>
</dbReference>
<evidence type="ECO:0000256" key="5">
    <source>
        <dbReference type="ARBA" id="ARBA00022741"/>
    </source>
</evidence>
<dbReference type="InterPro" id="IPR017441">
    <property type="entry name" value="Protein_kinase_ATP_BS"/>
</dbReference>
<keyword evidence="3 12" id="KW-0723">Serine/threonine-protein kinase</keyword>
<gene>
    <name evidence="14" type="ORF">JKP88DRAFT_328485</name>
</gene>
<evidence type="ECO:0000256" key="6">
    <source>
        <dbReference type="ARBA" id="ARBA00022777"/>
    </source>
</evidence>
<keyword evidence="4" id="KW-0808">Transferase</keyword>
<dbReference type="EC" id="2.7.11.1" evidence="2"/>
<proteinExistence type="inferred from homology"/>
<dbReference type="Pfam" id="PF07714">
    <property type="entry name" value="PK_Tyr_Ser-Thr"/>
    <property type="match status" value="1"/>
</dbReference>
<sequence length="265" mass="30018">FNELQLRAVIGSGAFATVFRATYRNQDVAVKKLMGGGGGPMEKTLKDFKTEAALLSRLRHRNIVAPLGATIDPVTIVMEYCSRGNLMILLNDDAVDVTWARKRQMCLDVACGMRYLHTQTPVIIHRDLKSLNVLIDEAWVCKVTDFGLSRFKATSESERMTGQAGTYHWMSPEVINSQHYTEKADVFSFGIIMWEIYTRNIPYDGMQPVQVVAAVITRRERPRLPAACPAPLAQLIQQCWQHDPSVRPSFDDVVRRLERLPERLP</sequence>
<dbReference type="CDD" id="cd13999">
    <property type="entry name" value="STKc_MAP3K-like"/>
    <property type="match status" value="1"/>
</dbReference>
<evidence type="ECO:0000313" key="14">
    <source>
        <dbReference type="EMBL" id="KAG5178782.1"/>
    </source>
</evidence>
<dbReference type="InterPro" id="IPR051681">
    <property type="entry name" value="Ser/Thr_Kinases-Pseudokinases"/>
</dbReference>
<dbReference type="GO" id="GO:0005524">
    <property type="term" value="F:ATP binding"/>
    <property type="evidence" value="ECO:0007669"/>
    <property type="project" value="UniProtKB-UniRule"/>
</dbReference>
<reference evidence="14" key="1">
    <citation type="submission" date="2021-02" db="EMBL/GenBank/DDBJ databases">
        <title>First Annotated Genome of the Yellow-green Alga Tribonema minus.</title>
        <authorList>
            <person name="Mahan K.M."/>
        </authorList>
    </citation>
    <scope>NUCLEOTIDE SEQUENCE</scope>
    <source>
        <strain evidence="14">UTEX B ZZ1240</strain>
    </source>
</reference>
<evidence type="ECO:0000256" key="7">
    <source>
        <dbReference type="ARBA" id="ARBA00022840"/>
    </source>
</evidence>
<comment type="catalytic activity">
    <reaction evidence="9">
        <text>L-threonyl-[protein] + ATP = O-phospho-L-threonyl-[protein] + ADP + H(+)</text>
        <dbReference type="Rhea" id="RHEA:46608"/>
        <dbReference type="Rhea" id="RHEA-COMP:11060"/>
        <dbReference type="Rhea" id="RHEA-COMP:11605"/>
        <dbReference type="ChEBI" id="CHEBI:15378"/>
        <dbReference type="ChEBI" id="CHEBI:30013"/>
        <dbReference type="ChEBI" id="CHEBI:30616"/>
        <dbReference type="ChEBI" id="CHEBI:61977"/>
        <dbReference type="ChEBI" id="CHEBI:456216"/>
        <dbReference type="EC" id="2.7.11.1"/>
    </reaction>
</comment>
<evidence type="ECO:0000259" key="13">
    <source>
        <dbReference type="PROSITE" id="PS50011"/>
    </source>
</evidence>
<comment type="catalytic activity">
    <reaction evidence="10">
        <text>L-seryl-[protein] + ATP = O-phospho-L-seryl-[protein] + ADP + H(+)</text>
        <dbReference type="Rhea" id="RHEA:17989"/>
        <dbReference type="Rhea" id="RHEA-COMP:9863"/>
        <dbReference type="Rhea" id="RHEA-COMP:11604"/>
        <dbReference type="ChEBI" id="CHEBI:15378"/>
        <dbReference type="ChEBI" id="CHEBI:29999"/>
        <dbReference type="ChEBI" id="CHEBI:30616"/>
        <dbReference type="ChEBI" id="CHEBI:83421"/>
        <dbReference type="ChEBI" id="CHEBI:456216"/>
        <dbReference type="EC" id="2.7.11.1"/>
    </reaction>
</comment>
<evidence type="ECO:0000256" key="9">
    <source>
        <dbReference type="ARBA" id="ARBA00047899"/>
    </source>
</evidence>
<dbReference type="InterPro" id="IPR011009">
    <property type="entry name" value="Kinase-like_dom_sf"/>
</dbReference>
<evidence type="ECO:0000313" key="15">
    <source>
        <dbReference type="Proteomes" id="UP000664859"/>
    </source>
</evidence>
<name>A0A836CAX7_9STRA</name>
<dbReference type="PROSITE" id="PS00107">
    <property type="entry name" value="PROTEIN_KINASE_ATP"/>
    <property type="match status" value="1"/>
</dbReference>
<feature type="domain" description="Protein kinase" evidence="13">
    <location>
        <begin position="4"/>
        <end position="260"/>
    </location>
</feature>
<dbReference type="EMBL" id="JAFCMP010000512">
    <property type="protein sequence ID" value="KAG5178782.1"/>
    <property type="molecule type" value="Genomic_DNA"/>
</dbReference>
<keyword evidence="5 11" id="KW-0547">Nucleotide-binding</keyword>
<dbReference type="InterPro" id="IPR001245">
    <property type="entry name" value="Ser-Thr/Tyr_kinase_cat_dom"/>
</dbReference>
<dbReference type="SMART" id="SM00220">
    <property type="entry name" value="S_TKc"/>
    <property type="match status" value="1"/>
</dbReference>
<evidence type="ECO:0000256" key="1">
    <source>
        <dbReference type="ARBA" id="ARBA00004370"/>
    </source>
</evidence>
<keyword evidence="7 11" id="KW-0067">ATP-binding</keyword>
<dbReference type="Proteomes" id="UP000664859">
    <property type="component" value="Unassembled WGS sequence"/>
</dbReference>
<dbReference type="PROSITE" id="PS50011">
    <property type="entry name" value="PROTEIN_KINASE_DOM"/>
    <property type="match status" value="1"/>
</dbReference>
<accession>A0A836CAX7</accession>
<feature type="non-terminal residue" evidence="14">
    <location>
        <position position="265"/>
    </location>
</feature>
<evidence type="ECO:0000256" key="2">
    <source>
        <dbReference type="ARBA" id="ARBA00012513"/>
    </source>
</evidence>
<evidence type="ECO:0000256" key="12">
    <source>
        <dbReference type="RuleBase" id="RU000304"/>
    </source>
</evidence>
<dbReference type="PIRSF" id="PIRSF000654">
    <property type="entry name" value="Integrin-linked_kinase"/>
    <property type="match status" value="1"/>
</dbReference>
<evidence type="ECO:0000256" key="3">
    <source>
        <dbReference type="ARBA" id="ARBA00022527"/>
    </source>
</evidence>
<dbReference type="GO" id="GO:0004674">
    <property type="term" value="F:protein serine/threonine kinase activity"/>
    <property type="evidence" value="ECO:0007669"/>
    <property type="project" value="UniProtKB-KW"/>
</dbReference>
<evidence type="ECO:0000256" key="11">
    <source>
        <dbReference type="PROSITE-ProRule" id="PRU10141"/>
    </source>
</evidence>
<dbReference type="OrthoDB" id="339325at2759"/>
<dbReference type="PANTHER" id="PTHR44329:SF288">
    <property type="entry name" value="MITOGEN-ACTIVATED PROTEIN KINASE KINASE KINASE 20"/>
    <property type="match status" value="1"/>
</dbReference>
<evidence type="ECO:0000256" key="8">
    <source>
        <dbReference type="ARBA" id="ARBA00023136"/>
    </source>
</evidence>
<organism evidence="14 15">
    <name type="scientific">Tribonema minus</name>
    <dbReference type="NCBI Taxonomy" id="303371"/>
    <lineage>
        <taxon>Eukaryota</taxon>
        <taxon>Sar</taxon>
        <taxon>Stramenopiles</taxon>
        <taxon>Ochrophyta</taxon>
        <taxon>PX clade</taxon>
        <taxon>Xanthophyceae</taxon>
        <taxon>Tribonematales</taxon>
        <taxon>Tribonemataceae</taxon>
        <taxon>Tribonema</taxon>
    </lineage>
</organism>
<dbReference type="InterPro" id="IPR000719">
    <property type="entry name" value="Prot_kinase_dom"/>
</dbReference>
<keyword evidence="6 14" id="KW-0418">Kinase</keyword>
<keyword evidence="15" id="KW-1185">Reference proteome</keyword>
<comment type="subcellular location">
    <subcellularLocation>
        <location evidence="1">Membrane</location>
    </subcellularLocation>
</comment>
<dbReference type="PANTHER" id="PTHR44329">
    <property type="entry name" value="SERINE/THREONINE-PROTEIN KINASE TNNI3K-RELATED"/>
    <property type="match status" value="1"/>
</dbReference>
<feature type="binding site" evidence="11">
    <location>
        <position position="32"/>
    </location>
    <ligand>
        <name>ATP</name>
        <dbReference type="ChEBI" id="CHEBI:30616"/>
    </ligand>
</feature>
<dbReference type="SUPFAM" id="SSF56112">
    <property type="entry name" value="Protein kinase-like (PK-like)"/>
    <property type="match status" value="1"/>
</dbReference>
<dbReference type="GO" id="GO:0016020">
    <property type="term" value="C:membrane"/>
    <property type="evidence" value="ECO:0007669"/>
    <property type="project" value="UniProtKB-SubCell"/>
</dbReference>